<proteinExistence type="predicted"/>
<protein>
    <submittedName>
        <fullName evidence="1">Uncharacterized protein</fullName>
    </submittedName>
</protein>
<dbReference type="Proteomes" id="UP000266841">
    <property type="component" value="Unassembled WGS sequence"/>
</dbReference>
<comment type="caution">
    <text evidence="1">The sequence shown here is derived from an EMBL/GenBank/DDBJ whole genome shotgun (WGS) entry which is preliminary data.</text>
</comment>
<accession>K0RFB2</accession>
<sequence>SLTSAGRSRDRAGHAGKSSSVCDLFSGVTKPYVSKTGVDGRPHLGVLARSLGVLSRVIFQKSSQLSGLTRQLILWDVFTTGGAFRGYNGLCLLPAYFGGSVDMEYAKKLVVEAFEEDTGLKVGSGVGENDGIKNT</sequence>
<evidence type="ECO:0000313" key="1">
    <source>
        <dbReference type="EMBL" id="EJK51945.1"/>
    </source>
</evidence>
<dbReference type="AlphaFoldDB" id="K0RFB2"/>
<name>K0RFB2_THAOC</name>
<feature type="non-terminal residue" evidence="1">
    <location>
        <position position="1"/>
    </location>
</feature>
<gene>
    <name evidence="1" type="ORF">THAOC_28834</name>
</gene>
<organism evidence="1 2">
    <name type="scientific">Thalassiosira oceanica</name>
    <name type="common">Marine diatom</name>
    <dbReference type="NCBI Taxonomy" id="159749"/>
    <lineage>
        <taxon>Eukaryota</taxon>
        <taxon>Sar</taxon>
        <taxon>Stramenopiles</taxon>
        <taxon>Ochrophyta</taxon>
        <taxon>Bacillariophyta</taxon>
        <taxon>Coscinodiscophyceae</taxon>
        <taxon>Thalassiosirophycidae</taxon>
        <taxon>Thalassiosirales</taxon>
        <taxon>Thalassiosiraceae</taxon>
        <taxon>Thalassiosira</taxon>
    </lineage>
</organism>
<dbReference type="EMBL" id="AGNL01040716">
    <property type="protein sequence ID" value="EJK51945.1"/>
    <property type="molecule type" value="Genomic_DNA"/>
</dbReference>
<keyword evidence="2" id="KW-1185">Reference proteome</keyword>
<evidence type="ECO:0000313" key="2">
    <source>
        <dbReference type="Proteomes" id="UP000266841"/>
    </source>
</evidence>
<reference evidence="1 2" key="1">
    <citation type="journal article" date="2012" name="Genome Biol.">
        <title>Genome and low-iron response of an oceanic diatom adapted to chronic iron limitation.</title>
        <authorList>
            <person name="Lommer M."/>
            <person name="Specht M."/>
            <person name="Roy A.S."/>
            <person name="Kraemer L."/>
            <person name="Andreson R."/>
            <person name="Gutowska M.A."/>
            <person name="Wolf J."/>
            <person name="Bergner S.V."/>
            <person name="Schilhabel M.B."/>
            <person name="Klostermeier U.C."/>
            <person name="Beiko R.G."/>
            <person name="Rosenstiel P."/>
            <person name="Hippler M."/>
            <person name="Laroche J."/>
        </authorList>
    </citation>
    <scope>NUCLEOTIDE SEQUENCE [LARGE SCALE GENOMIC DNA]</scope>
    <source>
        <strain evidence="1 2">CCMP1005</strain>
    </source>
</reference>